<evidence type="ECO:0000313" key="3">
    <source>
        <dbReference type="Proteomes" id="UP001589810"/>
    </source>
</evidence>
<sequence length="348" mass="37031">MSELDDDRVDAAVGAVRSDAPQMSEASFQATRARVLAATADNVVPLRRRRALLIGAAAAVATVIGIAVMPGSPDSPAPYVSAAPVLNKAADVTIGSAPDPVVGAGQYLLVQRDQWTGGPYESTWPADYAYLAEVRTDIWIPADRSKSWKRVVTVSPDPKMLYGDEAKARANLAEWRKAWDGTTVADGGDFYHYPGGPEAAANLGSPTPKYLAGLPADPKQLYDALEREQRPDFAGTDERLLEAAGAGLASGLMPTEFRARLYRALTYIKGLEVVDQVANLDGKKGVALGLRAGYPGGDTKNVETQLIIDPATGQFIGEREVAMQDFDGVHTGTVLSYSSVTSKVVDHN</sequence>
<proteinExistence type="predicted"/>
<keyword evidence="1" id="KW-1133">Transmembrane helix</keyword>
<organism evidence="2 3">
    <name type="scientific">Kutzneria chonburiensis</name>
    <dbReference type="NCBI Taxonomy" id="1483604"/>
    <lineage>
        <taxon>Bacteria</taxon>
        <taxon>Bacillati</taxon>
        <taxon>Actinomycetota</taxon>
        <taxon>Actinomycetes</taxon>
        <taxon>Pseudonocardiales</taxon>
        <taxon>Pseudonocardiaceae</taxon>
        <taxon>Kutzneria</taxon>
    </lineage>
</organism>
<reference evidence="2 3" key="1">
    <citation type="submission" date="2024-09" db="EMBL/GenBank/DDBJ databases">
        <authorList>
            <person name="Sun Q."/>
            <person name="Mori K."/>
        </authorList>
    </citation>
    <scope>NUCLEOTIDE SEQUENCE [LARGE SCALE GENOMIC DNA]</scope>
    <source>
        <strain evidence="2 3">TBRC 1432</strain>
    </source>
</reference>
<dbReference type="EMBL" id="JBHLUD010000013">
    <property type="protein sequence ID" value="MFC0546678.1"/>
    <property type="molecule type" value="Genomic_DNA"/>
</dbReference>
<feature type="transmembrane region" description="Helical" evidence="1">
    <location>
        <begin position="51"/>
        <end position="69"/>
    </location>
</feature>
<comment type="caution">
    <text evidence="2">The sequence shown here is derived from an EMBL/GenBank/DDBJ whole genome shotgun (WGS) entry which is preliminary data.</text>
</comment>
<keyword evidence="3" id="KW-1185">Reference proteome</keyword>
<keyword evidence="1" id="KW-0812">Transmembrane</keyword>
<evidence type="ECO:0000256" key="1">
    <source>
        <dbReference type="SAM" id="Phobius"/>
    </source>
</evidence>
<name>A0ABV6N270_9PSEU</name>
<protein>
    <submittedName>
        <fullName evidence="2">CU044_5270 family protein</fullName>
    </submittedName>
</protein>
<dbReference type="Proteomes" id="UP001589810">
    <property type="component" value="Unassembled WGS sequence"/>
</dbReference>
<keyword evidence="1" id="KW-0472">Membrane</keyword>
<accession>A0ABV6N270</accession>
<dbReference type="NCBIfam" id="NF038083">
    <property type="entry name" value="CU044_5270_fam"/>
    <property type="match status" value="1"/>
</dbReference>
<evidence type="ECO:0000313" key="2">
    <source>
        <dbReference type="EMBL" id="MFC0546678.1"/>
    </source>
</evidence>
<gene>
    <name evidence="2" type="ORF">ACFFH7_34575</name>
</gene>
<dbReference type="InterPro" id="IPR047789">
    <property type="entry name" value="CU044_5270-like"/>
</dbReference>
<dbReference type="RefSeq" id="WP_273936919.1">
    <property type="nucleotide sequence ID" value="NZ_CP097263.1"/>
</dbReference>